<accession>A0A916Q3Q6</accession>
<keyword evidence="2" id="KW-1185">Reference proteome</keyword>
<gene>
    <name evidence="1" type="ORF">ANBU17_02010</name>
</gene>
<dbReference type="AlphaFoldDB" id="A0A916Q3Q6"/>
<evidence type="ECO:0000313" key="2">
    <source>
        <dbReference type="Proteomes" id="UP000613208"/>
    </source>
</evidence>
<sequence>MSYFMIVAVGFLAALILQFLMQMVQMKSFNQYYTKLRKMGRVAIGKAKGGFHAGAIVMFAIDQNGIILDGCFMRGFTMFARFKDWDFFNGIDVGTIRKEDCETIGVSLRRAVLNASSNYNTIMSGGEVLEKPGLLTRIGDKIYGVNKKKA</sequence>
<dbReference type="InterPro" id="IPR009693">
    <property type="entry name" value="Glucitol_operon_activator"/>
</dbReference>
<dbReference type="Pfam" id="PF06923">
    <property type="entry name" value="GutM"/>
    <property type="match status" value="1"/>
</dbReference>
<evidence type="ECO:0000313" key="1">
    <source>
        <dbReference type="EMBL" id="GFO83854.1"/>
    </source>
</evidence>
<dbReference type="RefSeq" id="WP_243282499.1">
    <property type="nucleotide sequence ID" value="NZ_BLYI01000006.1"/>
</dbReference>
<proteinExistence type="predicted"/>
<organism evidence="1 2">
    <name type="scientific">Anaerostipes butyraticus</name>
    <dbReference type="NCBI Taxonomy" id="645466"/>
    <lineage>
        <taxon>Bacteria</taxon>
        <taxon>Bacillati</taxon>
        <taxon>Bacillota</taxon>
        <taxon>Clostridia</taxon>
        <taxon>Lachnospirales</taxon>
        <taxon>Lachnospiraceae</taxon>
        <taxon>Anaerostipes</taxon>
    </lineage>
</organism>
<reference evidence="1" key="1">
    <citation type="submission" date="2020-06" db="EMBL/GenBank/DDBJ databases">
        <title>Characterization of fructooligosaccharide metabolism and fructooligosaccharide-degrading enzymes in human commensal butyrate producers.</title>
        <authorList>
            <person name="Tanno H."/>
            <person name="Fujii T."/>
            <person name="Hirano K."/>
            <person name="Maeno S."/>
            <person name="Tonozuka T."/>
            <person name="Sakamoto M."/>
            <person name="Ohkuma M."/>
            <person name="Tochio T."/>
            <person name="Endo A."/>
        </authorList>
    </citation>
    <scope>NUCLEOTIDE SEQUENCE</scope>
    <source>
        <strain evidence="1">JCM 17466</strain>
    </source>
</reference>
<dbReference type="Proteomes" id="UP000613208">
    <property type="component" value="Unassembled WGS sequence"/>
</dbReference>
<evidence type="ECO:0008006" key="3">
    <source>
        <dbReference type="Google" id="ProtNLM"/>
    </source>
</evidence>
<comment type="caution">
    <text evidence="1">The sequence shown here is derived from an EMBL/GenBank/DDBJ whole genome shotgun (WGS) entry which is preliminary data.</text>
</comment>
<dbReference type="EMBL" id="BLYI01000006">
    <property type="protein sequence ID" value="GFO83854.1"/>
    <property type="molecule type" value="Genomic_DNA"/>
</dbReference>
<name>A0A916Q3Q6_9FIRM</name>
<protein>
    <recommendedName>
        <fullName evidence="3">DNA-binding transcriptional activator GutM</fullName>
    </recommendedName>
</protein>